<gene>
    <name evidence="6" type="ORF">CF386_06580</name>
</gene>
<dbReference type="PROSITE" id="PS50893">
    <property type="entry name" value="ABC_TRANSPORTER_2"/>
    <property type="match status" value="1"/>
</dbReference>
<dbReference type="RefSeq" id="WP_089073593.1">
    <property type="nucleotide sequence ID" value="NZ_CBCSAM010000001.1"/>
</dbReference>
<evidence type="ECO:0000313" key="7">
    <source>
        <dbReference type="Proteomes" id="UP000242175"/>
    </source>
</evidence>
<organism evidence="6 7">
    <name type="scientific">Paraphotobacterium marinum</name>
    <dbReference type="NCBI Taxonomy" id="1755811"/>
    <lineage>
        <taxon>Bacteria</taxon>
        <taxon>Pseudomonadati</taxon>
        <taxon>Pseudomonadota</taxon>
        <taxon>Gammaproteobacteria</taxon>
        <taxon>Vibrionales</taxon>
        <taxon>Vibrionaceae</taxon>
        <taxon>Paraphotobacterium</taxon>
    </lineage>
</organism>
<dbReference type="Gene3D" id="3.40.50.300">
    <property type="entry name" value="P-loop containing nucleotide triphosphate hydrolases"/>
    <property type="match status" value="1"/>
</dbReference>
<comment type="similarity">
    <text evidence="1">Belongs to the ABC transporter superfamily.</text>
</comment>
<keyword evidence="7" id="KW-1185">Reference proteome</keyword>
<dbReference type="PROSITE" id="PS00211">
    <property type="entry name" value="ABC_TRANSPORTER_1"/>
    <property type="match status" value="1"/>
</dbReference>
<dbReference type="SUPFAM" id="SSF52540">
    <property type="entry name" value="P-loop containing nucleoside triphosphate hydrolases"/>
    <property type="match status" value="1"/>
</dbReference>
<dbReference type="CDD" id="cd03255">
    <property type="entry name" value="ABC_MJ0796_LolCDE_FtsE"/>
    <property type="match status" value="1"/>
</dbReference>
<dbReference type="InterPro" id="IPR017911">
    <property type="entry name" value="MacB-like_ATP-bd"/>
</dbReference>
<keyword evidence="2" id="KW-0813">Transport</keyword>
<dbReference type="GO" id="GO:0016887">
    <property type="term" value="F:ATP hydrolysis activity"/>
    <property type="evidence" value="ECO:0007669"/>
    <property type="project" value="InterPro"/>
</dbReference>
<evidence type="ECO:0000256" key="3">
    <source>
        <dbReference type="ARBA" id="ARBA00022741"/>
    </source>
</evidence>
<evidence type="ECO:0000259" key="5">
    <source>
        <dbReference type="PROSITE" id="PS50893"/>
    </source>
</evidence>
<dbReference type="Proteomes" id="UP000242175">
    <property type="component" value="Chromosome large"/>
</dbReference>
<accession>A0A220VE91</accession>
<evidence type="ECO:0000256" key="1">
    <source>
        <dbReference type="ARBA" id="ARBA00005417"/>
    </source>
</evidence>
<dbReference type="EMBL" id="CP022355">
    <property type="protein sequence ID" value="ASK78685.1"/>
    <property type="molecule type" value="Genomic_DNA"/>
</dbReference>
<keyword evidence="3" id="KW-0547">Nucleotide-binding</keyword>
<dbReference type="PANTHER" id="PTHR42798:SF4">
    <property type="entry name" value="ABC TRANSPORTER DOMAIN-CONTAINING PROTEIN"/>
    <property type="match status" value="1"/>
</dbReference>
<dbReference type="Pfam" id="PF00005">
    <property type="entry name" value="ABC_tran"/>
    <property type="match status" value="1"/>
</dbReference>
<reference evidence="6 7" key="1">
    <citation type="journal article" date="2016" name="Int. J. Syst. Evol. Microbiol.">
        <title>Paraphotobacterium marinum gen. nov., sp. nov., a member of the family Vibrionaceae, isolated from surface seawater.</title>
        <authorList>
            <person name="Huang Z."/>
            <person name="Dong C."/>
            <person name="Shao Z."/>
        </authorList>
    </citation>
    <scope>NUCLEOTIDE SEQUENCE [LARGE SCALE GENOMIC DNA]</scope>
    <source>
        <strain evidence="6 7">NSCS20N07D</strain>
    </source>
</reference>
<keyword evidence="4 6" id="KW-0067">ATP-binding</keyword>
<name>A0A220VE91_9GAMM</name>
<dbReference type="InterPro" id="IPR003439">
    <property type="entry name" value="ABC_transporter-like_ATP-bd"/>
</dbReference>
<evidence type="ECO:0000313" key="6">
    <source>
        <dbReference type="EMBL" id="ASK78685.1"/>
    </source>
</evidence>
<dbReference type="InterPro" id="IPR003593">
    <property type="entry name" value="AAA+_ATPase"/>
</dbReference>
<dbReference type="OrthoDB" id="9801477at2"/>
<dbReference type="InterPro" id="IPR027417">
    <property type="entry name" value="P-loop_NTPase"/>
</dbReference>
<proteinExistence type="inferred from homology"/>
<evidence type="ECO:0000256" key="2">
    <source>
        <dbReference type="ARBA" id="ARBA00022448"/>
    </source>
</evidence>
<dbReference type="PANTHER" id="PTHR42798">
    <property type="entry name" value="LIPOPROTEIN-RELEASING SYSTEM ATP-BINDING PROTEIN LOLD"/>
    <property type="match status" value="1"/>
</dbReference>
<feature type="domain" description="ABC transporter" evidence="5">
    <location>
        <begin position="2"/>
        <end position="224"/>
    </location>
</feature>
<dbReference type="AlphaFoldDB" id="A0A220VE91"/>
<dbReference type="KEGG" id="pmai:CF386_06580"/>
<protein>
    <submittedName>
        <fullName evidence="6">ABC transporter ATP-binding protein</fullName>
    </submittedName>
</protein>
<dbReference type="SMART" id="SM00382">
    <property type="entry name" value="AAA"/>
    <property type="match status" value="1"/>
</dbReference>
<dbReference type="GO" id="GO:0005524">
    <property type="term" value="F:ATP binding"/>
    <property type="evidence" value="ECO:0007669"/>
    <property type="project" value="UniProtKB-KW"/>
</dbReference>
<evidence type="ECO:0000256" key="4">
    <source>
        <dbReference type="ARBA" id="ARBA00022840"/>
    </source>
</evidence>
<dbReference type="InterPro" id="IPR017871">
    <property type="entry name" value="ABC_transporter-like_CS"/>
</dbReference>
<sequence length="224" mass="25241">MIKLEKINKSYKDSQGYSSILQNLELTLNKGSNISLIGESGSGKSTLLNILAGIEKVESGQYWFFGEPVHLMSETKRTSLRRNHIGIIFQNYNLIPTLNISDNIKFSRAIKGLKEDETLWLKLLSSLNLISLLHMYPEELSGGQQQKVAIARALYMEPKLLLADEPTGSLDEKNSQIVMNMLFQLSKEFCCSLILVTHSLKYIKLSEHKYKLYGGILNSVSPTL</sequence>